<dbReference type="OrthoDB" id="9790826at2"/>
<keyword evidence="2" id="KW-1185">Reference proteome</keyword>
<dbReference type="AlphaFoldDB" id="A0A1H2E6V8"/>
<dbReference type="RefSeq" id="WP_090192907.1">
    <property type="nucleotide sequence ID" value="NZ_LT629785.1"/>
</dbReference>
<evidence type="ECO:0000313" key="1">
    <source>
        <dbReference type="EMBL" id="SDT90912.1"/>
    </source>
</evidence>
<evidence type="ECO:0000313" key="2">
    <source>
        <dbReference type="Proteomes" id="UP000243232"/>
    </source>
</evidence>
<proteinExistence type="predicted"/>
<gene>
    <name evidence="1" type="ORF">SAMN05216296_0471</name>
</gene>
<name>A0A1H2E6V8_9PSED</name>
<reference evidence="2" key="1">
    <citation type="submission" date="2016-10" db="EMBL/GenBank/DDBJ databases">
        <authorList>
            <person name="Varghese N."/>
            <person name="Submissions S."/>
        </authorList>
    </citation>
    <scope>NUCLEOTIDE SEQUENCE [LARGE SCALE GENOMIC DNA]</scope>
    <source>
        <strain evidence="2">DSM 17875</strain>
    </source>
</reference>
<protein>
    <submittedName>
        <fullName evidence="1">HopJ type III effector protein</fullName>
    </submittedName>
</protein>
<dbReference type="Gene3D" id="3.20.160.10">
    <property type="entry name" value="vpa0580 domain like"/>
    <property type="match status" value="1"/>
</dbReference>
<dbReference type="Proteomes" id="UP000243232">
    <property type="component" value="Chromosome I"/>
</dbReference>
<accession>A0A1H2E6V8</accession>
<dbReference type="Pfam" id="PF08888">
    <property type="entry name" value="HopJ"/>
    <property type="match status" value="1"/>
</dbReference>
<organism evidence="1 2">
    <name type="scientific">Pseudomonas pohangensis</name>
    <dbReference type="NCBI Taxonomy" id="364197"/>
    <lineage>
        <taxon>Bacteria</taxon>
        <taxon>Pseudomonadati</taxon>
        <taxon>Pseudomonadota</taxon>
        <taxon>Gammaproteobacteria</taxon>
        <taxon>Pseudomonadales</taxon>
        <taxon>Pseudomonadaceae</taxon>
        <taxon>Pseudomonas</taxon>
    </lineage>
</organism>
<sequence>MTELQKFRARLHERDYPFADTLQFIAEHYVYSPSQFDNGDLHNPAGQNEGACRLIGLAQLEGLSLEETLLAFGEHYRSVLASPDALDHGNIRALIRSGLAGVRFATPPLQRRTV</sequence>
<dbReference type="InterPro" id="IPR038604">
    <property type="entry name" value="HopJ_sf"/>
</dbReference>
<dbReference type="InterPro" id="IPR014984">
    <property type="entry name" value="HopJ"/>
</dbReference>
<dbReference type="STRING" id="364197.SAMN05216296_0471"/>
<dbReference type="EMBL" id="LT629785">
    <property type="protein sequence ID" value="SDT90912.1"/>
    <property type="molecule type" value="Genomic_DNA"/>
</dbReference>